<comment type="caution">
    <text evidence="1">The sequence shown here is derived from an EMBL/GenBank/DDBJ whole genome shotgun (WGS) entry which is preliminary data.</text>
</comment>
<proteinExistence type="predicted"/>
<evidence type="ECO:0000313" key="2">
    <source>
        <dbReference type="Proteomes" id="UP000546162"/>
    </source>
</evidence>
<dbReference type="RefSeq" id="WP_239177481.1">
    <property type="nucleotide sequence ID" value="NZ_BAABFG010000005.1"/>
</dbReference>
<dbReference type="Proteomes" id="UP000546162">
    <property type="component" value="Unassembled WGS sequence"/>
</dbReference>
<reference evidence="1 2" key="1">
    <citation type="submission" date="2020-08" db="EMBL/GenBank/DDBJ databases">
        <title>Sequencing the genomes of 1000 actinobacteria strains.</title>
        <authorList>
            <person name="Klenk H.-P."/>
        </authorList>
    </citation>
    <scope>NUCLEOTIDE SEQUENCE [LARGE SCALE GENOMIC DNA]</scope>
    <source>
        <strain evidence="1 2">DSM 45809</strain>
    </source>
</reference>
<dbReference type="EMBL" id="JACHNB010000001">
    <property type="protein sequence ID" value="MBB4738108.1"/>
    <property type="molecule type" value="Genomic_DNA"/>
</dbReference>
<sequence length="292" mass="31262">MPVPEALRLLSLDPGFWTGEISDTEFLPELLRVSFPVLDGYALVLEIELPSGERTLGLRRPATSEPVQLGWAPATGPYPAALRWWELETCARVIALADPTLPHPGLVVALLSPFAPATADDDVPAVAGVREAAYRSLRREVPPPPPSGPEQAPLPLFTAEHWWPAPPAPSPQVLDEAAIAALSAPDQAGDQVRADKRFPHEELADLVRRATAHLAALPSQHWYAGTRPLARRIADSGDLAPVPALLGALTEAGCDHPTVLDALSEPLVPLEACWMVETLAGAEPGTLLRHHV</sequence>
<accession>A0A7W7M5V0</accession>
<evidence type="ECO:0000313" key="1">
    <source>
        <dbReference type="EMBL" id="MBB4738108.1"/>
    </source>
</evidence>
<keyword evidence="2" id="KW-1185">Reference proteome</keyword>
<gene>
    <name evidence="1" type="ORF">BJY16_001567</name>
</gene>
<name>A0A7W7M5V0_9ACTN</name>
<dbReference type="AlphaFoldDB" id="A0A7W7M5V0"/>
<protein>
    <submittedName>
        <fullName evidence="1">Uncharacterized protein</fullName>
    </submittedName>
</protein>
<organism evidence="1 2">
    <name type="scientific">Actinoplanes octamycinicus</name>
    <dbReference type="NCBI Taxonomy" id="135948"/>
    <lineage>
        <taxon>Bacteria</taxon>
        <taxon>Bacillati</taxon>
        <taxon>Actinomycetota</taxon>
        <taxon>Actinomycetes</taxon>
        <taxon>Micromonosporales</taxon>
        <taxon>Micromonosporaceae</taxon>
        <taxon>Actinoplanes</taxon>
    </lineage>
</organism>